<dbReference type="Gene3D" id="3.40.50.1820">
    <property type="entry name" value="alpha/beta hydrolase"/>
    <property type="match status" value="1"/>
</dbReference>
<dbReference type="OrthoDB" id="9801217at2"/>
<dbReference type="PANTHER" id="PTHR11614">
    <property type="entry name" value="PHOSPHOLIPASE-RELATED"/>
    <property type="match status" value="1"/>
</dbReference>
<evidence type="ECO:0000313" key="3">
    <source>
        <dbReference type="EMBL" id="ENO18088.1"/>
    </source>
</evidence>
<name>N6XAB9_9ACTO</name>
<feature type="domain" description="Serine aminopeptidase S33" evidence="2">
    <location>
        <begin position="86"/>
        <end position="221"/>
    </location>
</feature>
<proteinExistence type="predicted"/>
<dbReference type="HOGENOM" id="CLU_051796_0_0_11"/>
<dbReference type="InterPro" id="IPR051044">
    <property type="entry name" value="MAG_DAG_Lipase"/>
</dbReference>
<dbReference type="eggNOG" id="COG2267">
    <property type="taxonomic scope" value="Bacteria"/>
</dbReference>
<evidence type="ECO:0000259" key="2">
    <source>
        <dbReference type="Pfam" id="PF12146"/>
    </source>
</evidence>
<feature type="region of interest" description="Disordered" evidence="1">
    <location>
        <begin position="1"/>
        <end position="31"/>
    </location>
</feature>
<protein>
    <submittedName>
        <fullName evidence="3">Hydrolase</fullName>
    </submittedName>
</protein>
<feature type="compositionally biased region" description="Acidic residues" evidence="1">
    <location>
        <begin position="1"/>
        <end position="19"/>
    </location>
</feature>
<keyword evidence="3" id="KW-0378">Hydrolase</keyword>
<reference evidence="3 4" key="1">
    <citation type="submission" date="2013-03" db="EMBL/GenBank/DDBJ databases">
        <title>Reference genome for the Human Microbiome Project.</title>
        <authorList>
            <person name="Aqrawi P."/>
            <person name="Ayvaz T."/>
            <person name="Bess C."/>
            <person name="Blankenburg K."/>
            <person name="Coyle M."/>
            <person name="Deng J."/>
            <person name="Forbes L."/>
            <person name="Fowler G."/>
            <person name="Francisco L."/>
            <person name="Fu Q."/>
            <person name="Gibbs R."/>
            <person name="Gross S."/>
            <person name="Gubbala S."/>
            <person name="Hale W."/>
            <person name="Hemphill L."/>
            <person name="Highlander S."/>
            <person name="Hirani K."/>
            <person name="Jackson L."/>
            <person name="Jakkamsetti A."/>
            <person name="Javaid M."/>
            <person name="Jayaseelan J.C."/>
            <person name="Jiang H."/>
            <person name="Joshi V."/>
            <person name="Korchina V."/>
            <person name="Kovar C."/>
            <person name="Lara F."/>
            <person name="Lee S."/>
            <person name="Liu Y."/>
            <person name="Mata R."/>
            <person name="Mathew T."/>
            <person name="Munidasa M."/>
            <person name="Muzny D."/>
            <person name="Nazareth L."/>
            <person name="Ngo R."/>
            <person name="Nguyen L."/>
            <person name="Nguyen N."/>
            <person name="Okwuonu G."/>
            <person name="Ongeri F."/>
            <person name="Palculict T."/>
            <person name="Patil S."/>
            <person name="Petrosino J."/>
            <person name="Pham C."/>
            <person name="Pham P."/>
            <person name="Pu L.-L."/>
            <person name="Qin X."/>
            <person name="Qu J."/>
            <person name="Reid J."/>
            <person name="Ross M."/>
            <person name="Ruth R."/>
            <person name="Saada N."/>
            <person name="San Lucas F."/>
            <person name="Santibanez J."/>
            <person name="Shang Y."/>
            <person name="Simmons D."/>
            <person name="Song X.-Z."/>
            <person name="Tang L.-Y."/>
            <person name="Thornton R."/>
            <person name="Warren J."/>
            <person name="Weissenberger G."/>
            <person name="Wilczek-Boney K."/>
            <person name="Worley K."/>
            <person name="Youmans B."/>
            <person name="Zhang J."/>
            <person name="Zhang L."/>
            <person name="Zhao Z."/>
            <person name="Zhou C."/>
            <person name="Zhu D."/>
            <person name="Zhu Y."/>
        </authorList>
    </citation>
    <scope>NUCLEOTIDE SEQUENCE [LARGE SCALE GENOMIC DNA]</scope>
    <source>
        <strain evidence="3 4">F0333</strain>
    </source>
</reference>
<organism evidence="3 4">
    <name type="scientific">Schaalia cardiffensis F0333</name>
    <dbReference type="NCBI Taxonomy" id="888050"/>
    <lineage>
        <taxon>Bacteria</taxon>
        <taxon>Bacillati</taxon>
        <taxon>Actinomycetota</taxon>
        <taxon>Actinomycetes</taxon>
        <taxon>Actinomycetales</taxon>
        <taxon>Actinomycetaceae</taxon>
        <taxon>Schaalia</taxon>
    </lineage>
</organism>
<gene>
    <name evidence="3" type="ORF">HMPREF9004_1213</name>
</gene>
<evidence type="ECO:0000256" key="1">
    <source>
        <dbReference type="SAM" id="MobiDB-lite"/>
    </source>
</evidence>
<keyword evidence="4" id="KW-1185">Reference proteome</keyword>
<dbReference type="AlphaFoldDB" id="N6XAB9"/>
<dbReference type="RefSeq" id="WP_005963379.1">
    <property type="nucleotide sequence ID" value="NZ_CP040505.1"/>
</dbReference>
<dbReference type="GO" id="GO:0016787">
    <property type="term" value="F:hydrolase activity"/>
    <property type="evidence" value="ECO:0007669"/>
    <property type="project" value="UniProtKB-KW"/>
</dbReference>
<dbReference type="Proteomes" id="UP000013015">
    <property type="component" value="Unassembled WGS sequence"/>
</dbReference>
<comment type="caution">
    <text evidence="3">The sequence shown here is derived from an EMBL/GenBank/DDBJ whole genome shotgun (WGS) entry which is preliminary data.</text>
</comment>
<dbReference type="InterPro" id="IPR029058">
    <property type="entry name" value="AB_hydrolase_fold"/>
</dbReference>
<dbReference type="EMBL" id="AQHZ01000020">
    <property type="protein sequence ID" value="ENO18088.1"/>
    <property type="molecule type" value="Genomic_DNA"/>
</dbReference>
<dbReference type="STRING" id="888050.HMPREF9004_1213"/>
<accession>N6XAB9</accession>
<dbReference type="Pfam" id="PF12146">
    <property type="entry name" value="Hydrolase_4"/>
    <property type="match status" value="1"/>
</dbReference>
<dbReference type="InterPro" id="IPR022742">
    <property type="entry name" value="Hydrolase_4"/>
</dbReference>
<dbReference type="PATRIC" id="fig|888050.3.peg.1154"/>
<dbReference type="SUPFAM" id="SSF53474">
    <property type="entry name" value="alpha/beta-Hydrolases"/>
    <property type="match status" value="1"/>
</dbReference>
<evidence type="ECO:0000313" key="4">
    <source>
        <dbReference type="Proteomes" id="UP000013015"/>
    </source>
</evidence>
<sequence>MSEQDDELNIPEAEPEYDVMEPWANDGPPPLGEWREDILGPAYESQTIPLIPDEEGDASAVLVRYSAHRDPHASHEAKAFPSFIALYLHGRNDYFFQTQLAQTMAEAGCAFYALDLRKYGRSLRPWQQIGYVDDLSVYDEEIGEALSIMHAEQGHLPLILVGHSTGGLIATLWAHRHPGAVAGLILNSPWLEMHTMANLRPVAQPILGRIASRNPKWEVPSGGGLDFYGRSLLYGRQASELPIPEGISEDDPVVTGWGYVRAWKRPESYPIPAAWLDAIMAGHETIEKDVHLTCPVLSMTSTTSYFESEWCEKVFTSDIVLDVEIIRERSSRLADQVTIARFPGKHDLFLSDPDVREKVYDTMKRWIGAFVTQG</sequence>